<gene>
    <name evidence="2" type="ORF">GRQ65_13015</name>
</gene>
<evidence type="ECO:0000256" key="1">
    <source>
        <dbReference type="SAM" id="Phobius"/>
    </source>
</evidence>
<proteinExistence type="predicted"/>
<keyword evidence="1" id="KW-1133">Transmembrane helix</keyword>
<comment type="caution">
    <text evidence="2">The sequence shown here is derived from an EMBL/GenBank/DDBJ whole genome shotgun (WGS) entry which is preliminary data.</text>
</comment>
<keyword evidence="3" id="KW-1185">Reference proteome</keyword>
<evidence type="ECO:0000313" key="2">
    <source>
        <dbReference type="EMBL" id="MXG90468.1"/>
    </source>
</evidence>
<dbReference type="Proteomes" id="UP000473325">
    <property type="component" value="Unassembled WGS sequence"/>
</dbReference>
<reference evidence="2 3" key="1">
    <citation type="submission" date="2019-12" db="EMBL/GenBank/DDBJ databases">
        <authorList>
            <person name="Kun Z."/>
        </authorList>
    </citation>
    <scope>NUCLEOTIDE SEQUENCE [LARGE SCALE GENOMIC DNA]</scope>
    <source>
        <strain evidence="2 3">YIM 123512</strain>
    </source>
</reference>
<evidence type="ECO:0000313" key="3">
    <source>
        <dbReference type="Proteomes" id="UP000473325"/>
    </source>
</evidence>
<dbReference type="EMBL" id="WUEK01000007">
    <property type="protein sequence ID" value="MXG90468.1"/>
    <property type="molecule type" value="Genomic_DNA"/>
</dbReference>
<keyword evidence="1" id="KW-0812">Transmembrane</keyword>
<dbReference type="AlphaFoldDB" id="A0A6L7EY23"/>
<feature type="transmembrane region" description="Helical" evidence="1">
    <location>
        <begin position="12"/>
        <end position="32"/>
    </location>
</feature>
<feature type="transmembrane region" description="Helical" evidence="1">
    <location>
        <begin position="105"/>
        <end position="126"/>
    </location>
</feature>
<name>A0A6L7EY23_9ACTN</name>
<organism evidence="2 3">
    <name type="scientific">Nocardioides flavescens</name>
    <dbReference type="NCBI Taxonomy" id="2691959"/>
    <lineage>
        <taxon>Bacteria</taxon>
        <taxon>Bacillati</taxon>
        <taxon>Actinomycetota</taxon>
        <taxon>Actinomycetes</taxon>
        <taxon>Propionibacteriales</taxon>
        <taxon>Nocardioidaceae</taxon>
        <taxon>Nocardioides</taxon>
    </lineage>
</organism>
<protein>
    <submittedName>
        <fullName evidence="2">Uncharacterized protein</fullName>
    </submittedName>
</protein>
<dbReference type="RefSeq" id="WP_160878400.1">
    <property type="nucleotide sequence ID" value="NZ_WUEK01000007.1"/>
</dbReference>
<sequence>MKLYADPVPRRVLQVAGDLALVLWVVVCVWLGRVVHEAVMGLAAPGRRLESAGTSLADRLRDAGSTVGGIPYVGDDVERPFEGAGSSADQLAAAGRNQVEAVETLAFWLALAVVLVPVVIALAVYLPPRIRFVRRATAGQALVDSGADLDLFALRAMTHQPLHVLARISPDPAGAWRARDPDVVRRLAVLELRDVGLAPPPTR</sequence>
<accession>A0A6L7EY23</accession>
<keyword evidence="1" id="KW-0472">Membrane</keyword>